<evidence type="ECO:0000256" key="1">
    <source>
        <dbReference type="ARBA" id="ARBA00004127"/>
    </source>
</evidence>
<dbReference type="GO" id="GO:0006629">
    <property type="term" value="P:lipid metabolic process"/>
    <property type="evidence" value="ECO:0007669"/>
    <property type="project" value="TreeGrafter"/>
</dbReference>
<keyword evidence="6 8" id="KW-0472">Membrane</keyword>
<keyword evidence="4" id="KW-0256">Endoplasmic reticulum</keyword>
<dbReference type="Pfam" id="PF07787">
    <property type="entry name" value="TMEM43"/>
    <property type="match status" value="1"/>
</dbReference>
<evidence type="ECO:0000256" key="3">
    <source>
        <dbReference type="ARBA" id="ARBA00022692"/>
    </source>
</evidence>
<comment type="subcellular location">
    <subcellularLocation>
        <location evidence="1">Endomembrane system</location>
        <topology evidence="1">Multi-pass membrane protein</topology>
    </subcellularLocation>
    <subcellularLocation>
        <location evidence="2">Endoplasmic reticulum membrane</location>
    </subcellularLocation>
</comment>
<evidence type="ECO:0000256" key="4">
    <source>
        <dbReference type="ARBA" id="ARBA00022824"/>
    </source>
</evidence>
<keyword evidence="10" id="KW-1185">Reference proteome</keyword>
<evidence type="ECO:0000256" key="8">
    <source>
        <dbReference type="SAM" id="Phobius"/>
    </source>
</evidence>
<accession>A0AAW9R2M7</accession>
<protein>
    <submittedName>
        <fullName evidence="9">TMEM43 family protein</fullName>
    </submittedName>
</protein>
<evidence type="ECO:0000256" key="5">
    <source>
        <dbReference type="ARBA" id="ARBA00022989"/>
    </source>
</evidence>
<dbReference type="RefSeq" id="WP_337334203.1">
    <property type="nucleotide sequence ID" value="NZ_JBBDHC010000002.1"/>
</dbReference>
<evidence type="ECO:0000256" key="2">
    <source>
        <dbReference type="ARBA" id="ARBA00004586"/>
    </source>
</evidence>
<name>A0AAW9R2M7_9GAMM</name>
<dbReference type="PANTHER" id="PTHR13416:SF2">
    <property type="entry name" value="TRANSMEMBRANE PROTEIN 43"/>
    <property type="match status" value="1"/>
</dbReference>
<sequence length="300" mass="31243">MTPLDHRPVAMRAARGADVAMLALGLALLAAAVVWMVILVRSAPASAAGESAPAAVVEAPQEAPPVLRDEAFGVSLEGLALRRVVQMLQWREGVGQPLDPGDEIVSEHAGYQRLWSERIIDSTRFSRPEEHANPPAPPYRSQSFGSPQSIEIPGIAQSGWRAVSPARLALPENLAAAFRADGAWWVTTPEGAIPEVGDLRVRFELLPAPGPVAAGTQEDARAAADDEVTQALRWIARSAAFILALLGAGLALRAGAALARPGSALARLGGVALLAVAAWVGVGAILVAILVARLLPPVTA</sequence>
<evidence type="ECO:0000313" key="9">
    <source>
        <dbReference type="EMBL" id="MEJ1248488.1"/>
    </source>
</evidence>
<reference evidence="9 10" key="1">
    <citation type="journal article" date="2016" name="Antonie Van Leeuwenhoek">
        <title>Denitratimonas tolerans gen. nov., sp. nov., a denitrifying bacterium isolated from a bioreactor for tannery wastewater treatment.</title>
        <authorList>
            <person name="Han S.I."/>
            <person name="Kim J.O."/>
            <person name="Lee Y.R."/>
            <person name="Ekpeghere K.I."/>
            <person name="Koh S.C."/>
            <person name="Whang K.S."/>
        </authorList>
    </citation>
    <scope>NUCLEOTIDE SEQUENCE [LARGE SCALE GENOMIC DNA]</scope>
    <source>
        <strain evidence="9 10">KACC 17565</strain>
    </source>
</reference>
<dbReference type="EMBL" id="JBBDHC010000002">
    <property type="protein sequence ID" value="MEJ1248488.1"/>
    <property type="molecule type" value="Genomic_DNA"/>
</dbReference>
<gene>
    <name evidence="9" type="ORF">WB794_02180</name>
</gene>
<feature type="region of interest" description="Disordered" evidence="7">
    <location>
        <begin position="125"/>
        <end position="146"/>
    </location>
</feature>
<evidence type="ECO:0000256" key="7">
    <source>
        <dbReference type="SAM" id="MobiDB-lite"/>
    </source>
</evidence>
<dbReference type="PANTHER" id="PTHR13416">
    <property type="match status" value="1"/>
</dbReference>
<dbReference type="GO" id="GO:0012505">
    <property type="term" value="C:endomembrane system"/>
    <property type="evidence" value="ECO:0007669"/>
    <property type="project" value="UniProtKB-SubCell"/>
</dbReference>
<dbReference type="InterPro" id="IPR012430">
    <property type="entry name" value="TMEM43_fam"/>
</dbReference>
<feature type="transmembrane region" description="Helical" evidence="8">
    <location>
        <begin position="271"/>
        <end position="295"/>
    </location>
</feature>
<organism evidence="9 10">
    <name type="scientific">Denitratimonas tolerans</name>
    <dbReference type="NCBI Taxonomy" id="1338420"/>
    <lineage>
        <taxon>Bacteria</taxon>
        <taxon>Pseudomonadati</taxon>
        <taxon>Pseudomonadota</taxon>
        <taxon>Gammaproteobacteria</taxon>
        <taxon>Lysobacterales</taxon>
        <taxon>Lysobacteraceae</taxon>
        <taxon>Denitratimonas</taxon>
    </lineage>
</organism>
<evidence type="ECO:0000313" key="10">
    <source>
        <dbReference type="Proteomes" id="UP001364472"/>
    </source>
</evidence>
<keyword evidence="5 8" id="KW-1133">Transmembrane helix</keyword>
<dbReference type="AlphaFoldDB" id="A0AAW9R2M7"/>
<keyword evidence="3 8" id="KW-0812">Transmembrane</keyword>
<dbReference type="GO" id="GO:0071763">
    <property type="term" value="P:nuclear membrane organization"/>
    <property type="evidence" value="ECO:0007669"/>
    <property type="project" value="TreeGrafter"/>
</dbReference>
<evidence type="ECO:0000256" key="6">
    <source>
        <dbReference type="ARBA" id="ARBA00023136"/>
    </source>
</evidence>
<proteinExistence type="predicted"/>
<feature type="transmembrane region" description="Helical" evidence="8">
    <location>
        <begin position="239"/>
        <end position="259"/>
    </location>
</feature>
<dbReference type="Proteomes" id="UP001364472">
    <property type="component" value="Unassembled WGS sequence"/>
</dbReference>
<comment type="caution">
    <text evidence="9">The sequence shown here is derived from an EMBL/GenBank/DDBJ whole genome shotgun (WGS) entry which is preliminary data.</text>
</comment>